<keyword evidence="1" id="KW-1133">Transmembrane helix</keyword>
<dbReference type="Proteomes" id="UP000299102">
    <property type="component" value="Unassembled WGS sequence"/>
</dbReference>
<feature type="transmembrane region" description="Helical" evidence="1">
    <location>
        <begin position="198"/>
        <end position="219"/>
    </location>
</feature>
<accession>A0A4C1VYL5</accession>
<evidence type="ECO:0000313" key="2">
    <source>
        <dbReference type="EMBL" id="GBP44366.1"/>
    </source>
</evidence>
<reference evidence="2 3" key="1">
    <citation type="journal article" date="2019" name="Commun. Biol.">
        <title>The bagworm genome reveals a unique fibroin gene that provides high tensile strength.</title>
        <authorList>
            <person name="Kono N."/>
            <person name="Nakamura H."/>
            <person name="Ohtoshi R."/>
            <person name="Tomita M."/>
            <person name="Numata K."/>
            <person name="Arakawa K."/>
        </authorList>
    </citation>
    <scope>NUCLEOTIDE SEQUENCE [LARGE SCALE GENOMIC DNA]</scope>
</reference>
<protein>
    <submittedName>
        <fullName evidence="2">Uncharacterized protein</fullName>
    </submittedName>
</protein>
<gene>
    <name evidence="2" type="ORF">EVAR_31261_1</name>
</gene>
<keyword evidence="3" id="KW-1185">Reference proteome</keyword>
<evidence type="ECO:0000256" key="1">
    <source>
        <dbReference type="SAM" id="Phobius"/>
    </source>
</evidence>
<proteinExistence type="predicted"/>
<dbReference type="EMBL" id="BGZK01000451">
    <property type="protein sequence ID" value="GBP44366.1"/>
    <property type="molecule type" value="Genomic_DNA"/>
</dbReference>
<sequence>MAAEVSTRSRLFDCSCFSELTRVNGDPERVGRRSPSIIRLPAKAILYKNDIQPHQSRATDIRFTFLVEIFPGRPSKMFFYRRSEPARALATSSVQYSNVRGREKERYTEVESRREKENLDDPDIICNVFFRNAKIMKYVSKIWKVGQILGITCLTFEDEPRVNPFLLVYFVISASIALVSGIFLTFFRILWSPFNSEIAASVMDLFMAVVVNMALSVHFNRKRSLKALLKLLQADDEMNHLLNDFLLLHLEDGRDREAFVELERAVQQRCAFPLTFNFLGIMDVNREFR</sequence>
<organism evidence="2 3">
    <name type="scientific">Eumeta variegata</name>
    <name type="common">Bagworm moth</name>
    <name type="synonym">Eumeta japonica</name>
    <dbReference type="NCBI Taxonomy" id="151549"/>
    <lineage>
        <taxon>Eukaryota</taxon>
        <taxon>Metazoa</taxon>
        <taxon>Ecdysozoa</taxon>
        <taxon>Arthropoda</taxon>
        <taxon>Hexapoda</taxon>
        <taxon>Insecta</taxon>
        <taxon>Pterygota</taxon>
        <taxon>Neoptera</taxon>
        <taxon>Endopterygota</taxon>
        <taxon>Lepidoptera</taxon>
        <taxon>Glossata</taxon>
        <taxon>Ditrysia</taxon>
        <taxon>Tineoidea</taxon>
        <taxon>Psychidae</taxon>
        <taxon>Oiketicinae</taxon>
        <taxon>Eumeta</taxon>
    </lineage>
</organism>
<dbReference type="AlphaFoldDB" id="A0A4C1VYL5"/>
<comment type="caution">
    <text evidence="2">The sequence shown here is derived from an EMBL/GenBank/DDBJ whole genome shotgun (WGS) entry which is preliminary data.</text>
</comment>
<keyword evidence="1" id="KW-0472">Membrane</keyword>
<name>A0A4C1VYL5_EUMVA</name>
<keyword evidence="1" id="KW-0812">Transmembrane</keyword>
<feature type="transmembrane region" description="Helical" evidence="1">
    <location>
        <begin position="166"/>
        <end position="186"/>
    </location>
</feature>
<evidence type="ECO:0000313" key="3">
    <source>
        <dbReference type="Proteomes" id="UP000299102"/>
    </source>
</evidence>